<comment type="caution">
    <text evidence="3">The sequence shown here is derived from an EMBL/GenBank/DDBJ whole genome shotgun (WGS) entry which is preliminary data.</text>
</comment>
<accession>A0ABR0EKZ7</accession>
<keyword evidence="1" id="KW-0175">Coiled coil</keyword>
<name>A0ABR0EKZ7_ZASCE</name>
<organism evidence="3 4">
    <name type="scientific">Zasmidium cellare</name>
    <name type="common">Wine cellar mold</name>
    <name type="synonym">Racodium cellare</name>
    <dbReference type="NCBI Taxonomy" id="395010"/>
    <lineage>
        <taxon>Eukaryota</taxon>
        <taxon>Fungi</taxon>
        <taxon>Dikarya</taxon>
        <taxon>Ascomycota</taxon>
        <taxon>Pezizomycotina</taxon>
        <taxon>Dothideomycetes</taxon>
        <taxon>Dothideomycetidae</taxon>
        <taxon>Mycosphaerellales</taxon>
        <taxon>Mycosphaerellaceae</taxon>
        <taxon>Zasmidium</taxon>
    </lineage>
</organism>
<feature type="region of interest" description="Disordered" evidence="2">
    <location>
        <begin position="45"/>
        <end position="86"/>
    </location>
</feature>
<feature type="compositionally biased region" description="Basic and acidic residues" evidence="2">
    <location>
        <begin position="45"/>
        <end position="60"/>
    </location>
</feature>
<dbReference type="EMBL" id="JAXOVC010000004">
    <property type="protein sequence ID" value="KAK4502152.1"/>
    <property type="molecule type" value="Genomic_DNA"/>
</dbReference>
<proteinExistence type="predicted"/>
<gene>
    <name evidence="3" type="ORF">PRZ48_005575</name>
</gene>
<dbReference type="Proteomes" id="UP001305779">
    <property type="component" value="Unassembled WGS sequence"/>
</dbReference>
<evidence type="ECO:0000256" key="1">
    <source>
        <dbReference type="SAM" id="Coils"/>
    </source>
</evidence>
<sequence>MNRKVSVKDRVQARLSKLRKQPVVTPEQKLHCKLETLTKEAEDLQKESEKLQAKAVDFTDRAATTQAPEPPPADRKPLFQRDQPGSRYEAQVAAVKILNSEWHSFEKNGVKGFKTKLEKFEAKVQRLKGTYLDPKGPMGAAEHQFEGLDNAIVNLKKQRVELSKAVAKLQLPAALPAKK</sequence>
<protein>
    <submittedName>
        <fullName evidence="3">Uncharacterized protein</fullName>
    </submittedName>
</protein>
<reference evidence="3 4" key="1">
    <citation type="journal article" date="2023" name="G3 (Bethesda)">
        <title>A chromosome-level genome assembly of Zasmidium syzygii isolated from banana leaves.</title>
        <authorList>
            <person name="van Westerhoven A.C."/>
            <person name="Mehrabi R."/>
            <person name="Talebi R."/>
            <person name="Steentjes M.B.F."/>
            <person name="Corcolon B."/>
            <person name="Chong P.A."/>
            <person name="Kema G.H.J."/>
            <person name="Seidl M.F."/>
        </authorList>
    </citation>
    <scope>NUCLEOTIDE SEQUENCE [LARGE SCALE GENOMIC DNA]</scope>
    <source>
        <strain evidence="3 4">P124</strain>
    </source>
</reference>
<feature type="coiled-coil region" evidence="1">
    <location>
        <begin position="110"/>
        <end position="158"/>
    </location>
</feature>
<evidence type="ECO:0000256" key="2">
    <source>
        <dbReference type="SAM" id="MobiDB-lite"/>
    </source>
</evidence>
<evidence type="ECO:0000313" key="3">
    <source>
        <dbReference type="EMBL" id="KAK4502152.1"/>
    </source>
</evidence>
<keyword evidence="4" id="KW-1185">Reference proteome</keyword>
<evidence type="ECO:0000313" key="4">
    <source>
        <dbReference type="Proteomes" id="UP001305779"/>
    </source>
</evidence>